<sequence>MTQAASSTTAAVVDPADPDATADLHATVIDWYGRHARTLPWRAAERTAWAVLVSEFMLQQTPVVRVLPVWEQWLARWPTPADLAAVPSGEAVRAWGRLGYPRRALRLHAAATAITTRHGGRVPDDEEALLALPGVGAYTAAAVAAFAHGRRTVVLDTNIRRVFTRVLHGRALPRPSQTVAETRLARDLLPADDAEAAVWNVAVMELGALVCTARSPRCDDCPLADRCAWLAAGRPAPEHRPTGQAWAGTTRQLRGAILAVVREAAGPVDVEALVRTATGATVDLTGTSAAASAEPATHGRALRTLAGLGHDEDRIRSALGGLAADGLVRLDGAGGTRDDDGRTVRLPD</sequence>
<evidence type="ECO:0000256" key="12">
    <source>
        <dbReference type="ARBA" id="ARBA00023204"/>
    </source>
</evidence>
<dbReference type="InterPro" id="IPR000445">
    <property type="entry name" value="HhH_motif"/>
</dbReference>
<dbReference type="InterPro" id="IPR004035">
    <property type="entry name" value="Endouclease-III_FeS-bd_BS"/>
</dbReference>
<protein>
    <recommendedName>
        <fullName evidence="5">Adenine DNA glycosylase</fullName>
        <ecNumber evidence="4">3.2.2.31</ecNumber>
    </recommendedName>
</protein>
<keyword evidence="13" id="KW-0326">Glycosidase</keyword>
<dbReference type="InterPro" id="IPR003265">
    <property type="entry name" value="HhH-GPD_domain"/>
</dbReference>
<dbReference type="EMBL" id="BMJI01000013">
    <property type="protein sequence ID" value="GGC93768.1"/>
    <property type="molecule type" value="Genomic_DNA"/>
</dbReference>
<evidence type="ECO:0000256" key="3">
    <source>
        <dbReference type="ARBA" id="ARBA00008343"/>
    </source>
</evidence>
<dbReference type="CDD" id="cd00056">
    <property type="entry name" value="ENDO3c"/>
    <property type="match status" value="1"/>
</dbReference>
<evidence type="ECO:0000313" key="15">
    <source>
        <dbReference type="EMBL" id="GGC93768.1"/>
    </source>
</evidence>
<reference evidence="16" key="1">
    <citation type="journal article" date="2019" name="Int. J. Syst. Evol. Microbiol.">
        <title>The Global Catalogue of Microorganisms (GCM) 10K type strain sequencing project: providing services to taxonomists for standard genome sequencing and annotation.</title>
        <authorList>
            <consortium name="The Broad Institute Genomics Platform"/>
            <consortium name="The Broad Institute Genome Sequencing Center for Infectious Disease"/>
            <person name="Wu L."/>
            <person name="Ma J."/>
        </authorList>
    </citation>
    <scope>NUCLEOTIDE SEQUENCE [LARGE SCALE GENOMIC DNA]</scope>
    <source>
        <strain evidence="16">CGMCC 1.15480</strain>
    </source>
</reference>
<keyword evidence="9" id="KW-0378">Hydrolase</keyword>
<name>A0ABQ1P9C0_9MICC</name>
<dbReference type="Proteomes" id="UP000597761">
    <property type="component" value="Unassembled WGS sequence"/>
</dbReference>
<dbReference type="Pfam" id="PF00730">
    <property type="entry name" value="HhH-GPD"/>
    <property type="match status" value="1"/>
</dbReference>
<gene>
    <name evidence="15" type="ORF">GCM10011512_20970</name>
</gene>
<evidence type="ECO:0000256" key="2">
    <source>
        <dbReference type="ARBA" id="ARBA00001966"/>
    </source>
</evidence>
<dbReference type="PROSITE" id="PS01155">
    <property type="entry name" value="ENDONUCLEASE_III_2"/>
    <property type="match status" value="1"/>
</dbReference>
<keyword evidence="16" id="KW-1185">Reference proteome</keyword>
<dbReference type="InterPro" id="IPR044298">
    <property type="entry name" value="MIG/MutY"/>
</dbReference>
<dbReference type="InterPro" id="IPR011257">
    <property type="entry name" value="DNA_glycosylase"/>
</dbReference>
<evidence type="ECO:0000259" key="14">
    <source>
        <dbReference type="SMART" id="SM00478"/>
    </source>
</evidence>
<evidence type="ECO:0000256" key="5">
    <source>
        <dbReference type="ARBA" id="ARBA00022023"/>
    </source>
</evidence>
<keyword evidence="6" id="KW-0004">4Fe-4S</keyword>
<dbReference type="SUPFAM" id="SSF48150">
    <property type="entry name" value="DNA-glycosylase"/>
    <property type="match status" value="1"/>
</dbReference>
<accession>A0ABQ1P9C0</accession>
<comment type="caution">
    <text evidence="15">The sequence shown here is derived from an EMBL/GenBank/DDBJ whole genome shotgun (WGS) entry which is preliminary data.</text>
</comment>
<evidence type="ECO:0000256" key="9">
    <source>
        <dbReference type="ARBA" id="ARBA00022801"/>
    </source>
</evidence>
<evidence type="ECO:0000256" key="8">
    <source>
        <dbReference type="ARBA" id="ARBA00022763"/>
    </source>
</evidence>
<dbReference type="InterPro" id="IPR023170">
    <property type="entry name" value="HhH_base_excis_C"/>
</dbReference>
<organism evidence="15 16">
    <name type="scientific">Tersicoccus solisilvae</name>
    <dbReference type="NCBI Taxonomy" id="1882339"/>
    <lineage>
        <taxon>Bacteria</taxon>
        <taxon>Bacillati</taxon>
        <taxon>Actinomycetota</taxon>
        <taxon>Actinomycetes</taxon>
        <taxon>Micrococcales</taxon>
        <taxon>Micrococcaceae</taxon>
        <taxon>Tersicoccus</taxon>
    </lineage>
</organism>
<keyword evidence="8" id="KW-0227">DNA damage</keyword>
<dbReference type="RefSeq" id="WP_188668360.1">
    <property type="nucleotide sequence ID" value="NZ_BMJI01000013.1"/>
</dbReference>
<dbReference type="PANTHER" id="PTHR42944">
    <property type="entry name" value="ADENINE DNA GLYCOSYLASE"/>
    <property type="match status" value="1"/>
</dbReference>
<evidence type="ECO:0000256" key="1">
    <source>
        <dbReference type="ARBA" id="ARBA00000843"/>
    </source>
</evidence>
<comment type="cofactor">
    <cofactor evidence="2">
        <name>[4Fe-4S] cluster</name>
        <dbReference type="ChEBI" id="CHEBI:49883"/>
    </cofactor>
</comment>
<dbReference type="InterPro" id="IPR003651">
    <property type="entry name" value="Endonuclease3_FeS-loop_motif"/>
</dbReference>
<comment type="similarity">
    <text evidence="3">Belongs to the Nth/MutY family.</text>
</comment>
<dbReference type="Gene3D" id="1.10.1670.10">
    <property type="entry name" value="Helix-hairpin-Helix base-excision DNA repair enzymes (C-terminal)"/>
    <property type="match status" value="1"/>
</dbReference>
<feature type="domain" description="HhH-GPD" evidence="14">
    <location>
        <begin position="57"/>
        <end position="209"/>
    </location>
</feature>
<evidence type="ECO:0000256" key="10">
    <source>
        <dbReference type="ARBA" id="ARBA00023004"/>
    </source>
</evidence>
<dbReference type="InterPro" id="IPR004036">
    <property type="entry name" value="Endonuclease-III-like_CS2"/>
</dbReference>
<dbReference type="PROSITE" id="PS00764">
    <property type="entry name" value="ENDONUCLEASE_III_1"/>
    <property type="match status" value="1"/>
</dbReference>
<dbReference type="Pfam" id="PF10576">
    <property type="entry name" value="EndIII_4Fe-2S"/>
    <property type="match status" value="1"/>
</dbReference>
<dbReference type="Pfam" id="PF00633">
    <property type="entry name" value="HHH"/>
    <property type="match status" value="1"/>
</dbReference>
<evidence type="ECO:0000313" key="16">
    <source>
        <dbReference type="Proteomes" id="UP000597761"/>
    </source>
</evidence>
<keyword evidence="11" id="KW-0411">Iron-sulfur</keyword>
<dbReference type="PANTHER" id="PTHR42944:SF1">
    <property type="entry name" value="ADENINE DNA GLYCOSYLASE"/>
    <property type="match status" value="1"/>
</dbReference>
<dbReference type="SMART" id="SM00525">
    <property type="entry name" value="FES"/>
    <property type="match status" value="1"/>
</dbReference>
<dbReference type="Gene3D" id="1.10.340.30">
    <property type="entry name" value="Hypothetical protein, domain 2"/>
    <property type="match status" value="1"/>
</dbReference>
<comment type="catalytic activity">
    <reaction evidence="1">
        <text>Hydrolyzes free adenine bases from 7,8-dihydro-8-oxoguanine:adenine mismatched double-stranded DNA, leaving an apurinic site.</text>
        <dbReference type="EC" id="3.2.2.31"/>
    </reaction>
</comment>
<keyword evidence="12" id="KW-0234">DNA repair</keyword>
<evidence type="ECO:0000256" key="4">
    <source>
        <dbReference type="ARBA" id="ARBA00012045"/>
    </source>
</evidence>
<dbReference type="EC" id="3.2.2.31" evidence="4"/>
<evidence type="ECO:0000256" key="6">
    <source>
        <dbReference type="ARBA" id="ARBA00022485"/>
    </source>
</evidence>
<proteinExistence type="inferred from homology"/>
<evidence type="ECO:0000256" key="13">
    <source>
        <dbReference type="ARBA" id="ARBA00023295"/>
    </source>
</evidence>
<dbReference type="SMART" id="SM00478">
    <property type="entry name" value="ENDO3c"/>
    <property type="match status" value="1"/>
</dbReference>
<keyword evidence="7" id="KW-0479">Metal-binding</keyword>
<keyword evidence="10" id="KW-0408">Iron</keyword>
<evidence type="ECO:0000256" key="7">
    <source>
        <dbReference type="ARBA" id="ARBA00022723"/>
    </source>
</evidence>
<evidence type="ECO:0000256" key="11">
    <source>
        <dbReference type="ARBA" id="ARBA00023014"/>
    </source>
</evidence>